<reference evidence="2" key="2">
    <citation type="journal article" date="2021" name="Microbiome">
        <title>Successional dynamics and alternative stable states in a saline activated sludge microbial community over 9 years.</title>
        <authorList>
            <person name="Wang Y."/>
            <person name="Ye J."/>
            <person name="Ju F."/>
            <person name="Liu L."/>
            <person name="Boyd J.A."/>
            <person name="Deng Y."/>
            <person name="Parks D.H."/>
            <person name="Jiang X."/>
            <person name="Yin X."/>
            <person name="Woodcroft B.J."/>
            <person name="Tyson G.W."/>
            <person name="Hugenholtz P."/>
            <person name="Polz M.F."/>
            <person name="Zhang T."/>
        </authorList>
    </citation>
    <scope>NUCLEOTIDE SEQUENCE</scope>
    <source>
        <strain evidence="2">HKST-UBA11</strain>
    </source>
</reference>
<accession>A0A955L8Q3</accession>
<dbReference type="EMBL" id="JAGQLH010000086">
    <property type="protein sequence ID" value="MCA9386147.1"/>
    <property type="molecule type" value="Genomic_DNA"/>
</dbReference>
<keyword evidence="1" id="KW-0472">Membrane</keyword>
<sequence length="176" mass="19540">IVELRLQPYSPDIFTGKILFNNQLITGRVTEESIEFDIPYEALTKSSFMDLIVSDRAGNTSSYKVDQDDVLKEADSLIEELGIPKNKNRLDQVLGVAQLDLAFNIESLSINSVINLSIIVFLIILLLVDFSILYKHNNIHPHRVGHHHLKIGAFIVVAMFILAASGVGSVLDGIQI</sequence>
<keyword evidence="1" id="KW-1133">Transmembrane helix</keyword>
<comment type="caution">
    <text evidence="2">The sequence shown here is derived from an EMBL/GenBank/DDBJ whole genome shotgun (WGS) entry which is preliminary data.</text>
</comment>
<name>A0A955L8Q3_9BACT</name>
<feature type="transmembrane region" description="Helical" evidence="1">
    <location>
        <begin position="108"/>
        <end position="130"/>
    </location>
</feature>
<dbReference type="Proteomes" id="UP000754563">
    <property type="component" value="Unassembled WGS sequence"/>
</dbReference>
<keyword evidence="1" id="KW-0812">Transmembrane</keyword>
<gene>
    <name evidence="2" type="ORF">KC717_05865</name>
</gene>
<evidence type="ECO:0000256" key="1">
    <source>
        <dbReference type="SAM" id="Phobius"/>
    </source>
</evidence>
<dbReference type="AlphaFoldDB" id="A0A955L8Q3"/>
<evidence type="ECO:0000313" key="2">
    <source>
        <dbReference type="EMBL" id="MCA9386147.1"/>
    </source>
</evidence>
<proteinExistence type="predicted"/>
<organism evidence="2 3">
    <name type="scientific">Candidatus Dojkabacteria bacterium</name>
    <dbReference type="NCBI Taxonomy" id="2099670"/>
    <lineage>
        <taxon>Bacteria</taxon>
        <taxon>Candidatus Dojkabacteria</taxon>
    </lineage>
</organism>
<feature type="non-terminal residue" evidence="2">
    <location>
        <position position="1"/>
    </location>
</feature>
<feature type="transmembrane region" description="Helical" evidence="1">
    <location>
        <begin position="151"/>
        <end position="171"/>
    </location>
</feature>
<protein>
    <submittedName>
        <fullName evidence="2">Uncharacterized protein</fullName>
    </submittedName>
</protein>
<evidence type="ECO:0000313" key="3">
    <source>
        <dbReference type="Proteomes" id="UP000754563"/>
    </source>
</evidence>
<reference evidence="2" key="1">
    <citation type="submission" date="2020-04" db="EMBL/GenBank/DDBJ databases">
        <authorList>
            <person name="Zhang T."/>
        </authorList>
    </citation>
    <scope>NUCLEOTIDE SEQUENCE</scope>
    <source>
        <strain evidence="2">HKST-UBA11</strain>
    </source>
</reference>